<dbReference type="Gene3D" id="3.60.10.10">
    <property type="entry name" value="Endonuclease/exonuclease/phosphatase"/>
    <property type="match status" value="1"/>
</dbReference>
<dbReference type="GeneID" id="140037831"/>
<proteinExistence type="predicted"/>
<dbReference type="SUPFAM" id="SSF56219">
    <property type="entry name" value="DNase I-like"/>
    <property type="match status" value="1"/>
</dbReference>
<reference evidence="3" key="1">
    <citation type="submission" date="2025-08" db="UniProtKB">
        <authorList>
            <consortium name="RefSeq"/>
        </authorList>
    </citation>
    <scope>IDENTIFICATION</scope>
    <source>
        <tissue evidence="3">Leaves</tissue>
    </source>
</reference>
<name>A0ABM4X4W6_COFAR</name>
<dbReference type="Proteomes" id="UP001652660">
    <property type="component" value="Chromosome 3c"/>
</dbReference>
<keyword evidence="2" id="KW-1185">Reference proteome</keyword>
<evidence type="ECO:0000313" key="2">
    <source>
        <dbReference type="Proteomes" id="UP001652660"/>
    </source>
</evidence>
<accession>A0ABM4X4W6</accession>
<organism evidence="2 3">
    <name type="scientific">Coffea arabica</name>
    <name type="common">Arabian coffee</name>
    <dbReference type="NCBI Taxonomy" id="13443"/>
    <lineage>
        <taxon>Eukaryota</taxon>
        <taxon>Viridiplantae</taxon>
        <taxon>Streptophyta</taxon>
        <taxon>Embryophyta</taxon>
        <taxon>Tracheophyta</taxon>
        <taxon>Spermatophyta</taxon>
        <taxon>Magnoliopsida</taxon>
        <taxon>eudicotyledons</taxon>
        <taxon>Gunneridae</taxon>
        <taxon>Pentapetalae</taxon>
        <taxon>asterids</taxon>
        <taxon>lamiids</taxon>
        <taxon>Gentianales</taxon>
        <taxon>Rubiaceae</taxon>
        <taxon>Ixoroideae</taxon>
        <taxon>Gardenieae complex</taxon>
        <taxon>Bertiereae - Coffeeae clade</taxon>
        <taxon>Coffeeae</taxon>
        <taxon>Coffea</taxon>
    </lineage>
</organism>
<dbReference type="PANTHER" id="PTHR33710:SF71">
    <property type="entry name" value="ENDONUCLEASE_EXONUCLEASE_PHOSPHATASE DOMAIN-CONTAINING PROTEIN"/>
    <property type="match status" value="1"/>
</dbReference>
<dbReference type="InterPro" id="IPR005135">
    <property type="entry name" value="Endo/exonuclease/phosphatase"/>
</dbReference>
<protein>
    <recommendedName>
        <fullName evidence="1">Endonuclease/exonuclease/phosphatase domain-containing protein</fullName>
    </recommendedName>
</protein>
<feature type="domain" description="Endonuclease/exonuclease/phosphatase" evidence="1">
    <location>
        <begin position="19"/>
        <end position="138"/>
    </location>
</feature>
<sequence>MGEGQVVHARLSFQSGAVVNVSAVYAKCTRVGRRPLWQALEAFDAGRGEPWIVAGDFNVVSSADKRKGGLPVNATNMDEFNTVMYTCGLSSVDFDDSPFTWTNGTLWQRLDRALVNCLWAVAYTFTNVSHLLRGRSDHSPFLINARVGSVVPSSFRFLNMWRCHPSFLETVSADWRASGSGVGMALFHSKLHSLRAKLRRWSTEVFGNIFDRVQRAADIYKLKEEEFDSHGDEPARIRLREAQAVYL</sequence>
<dbReference type="Pfam" id="PF03372">
    <property type="entry name" value="Exo_endo_phos"/>
    <property type="match status" value="1"/>
</dbReference>
<evidence type="ECO:0000313" key="3">
    <source>
        <dbReference type="RefSeq" id="XP_071939072.1"/>
    </source>
</evidence>
<dbReference type="RefSeq" id="XP_071939072.1">
    <property type="nucleotide sequence ID" value="XM_072082971.1"/>
</dbReference>
<evidence type="ECO:0000259" key="1">
    <source>
        <dbReference type="Pfam" id="PF03372"/>
    </source>
</evidence>
<dbReference type="PANTHER" id="PTHR33710">
    <property type="entry name" value="BNAC02G09200D PROTEIN"/>
    <property type="match status" value="1"/>
</dbReference>
<dbReference type="InterPro" id="IPR036691">
    <property type="entry name" value="Endo/exonu/phosph_ase_sf"/>
</dbReference>
<gene>
    <name evidence="3" type="primary">LOC140037831</name>
</gene>